<evidence type="ECO:0000313" key="5">
    <source>
        <dbReference type="EMBL" id="MFD1040618.1"/>
    </source>
</evidence>
<keyword evidence="2" id="KW-0328">Glycosyltransferase</keyword>
<dbReference type="SUPFAM" id="SSF53448">
    <property type="entry name" value="Nucleotide-diphospho-sugar transferases"/>
    <property type="match status" value="1"/>
</dbReference>
<dbReference type="Pfam" id="PF00535">
    <property type="entry name" value="Glycos_transf_2"/>
    <property type="match status" value="1"/>
</dbReference>
<evidence type="ECO:0000256" key="1">
    <source>
        <dbReference type="ARBA" id="ARBA00006739"/>
    </source>
</evidence>
<protein>
    <submittedName>
        <fullName evidence="5">Glycosyltransferase family 2 protein</fullName>
    </submittedName>
</protein>
<feature type="domain" description="Glycosyltransferase 2-like" evidence="4">
    <location>
        <begin position="7"/>
        <end position="135"/>
    </location>
</feature>
<accession>A0ABW3LS32</accession>
<organism evidence="5 6">
    <name type="scientific">Virgibacillus byunsanensis</name>
    <dbReference type="NCBI Taxonomy" id="570945"/>
    <lineage>
        <taxon>Bacteria</taxon>
        <taxon>Bacillati</taxon>
        <taxon>Bacillota</taxon>
        <taxon>Bacilli</taxon>
        <taxon>Bacillales</taxon>
        <taxon>Bacillaceae</taxon>
        <taxon>Virgibacillus</taxon>
    </lineage>
</organism>
<sequence length="328" mass="38890">MKQPEISIIVPVYNSSPYIRKCIESIQVQTFKNFELILVNDGSIDQSGDICDQYARNDSRIKVVHKENGGVSSARNAGLNIAKGEFISFVDGDDWIYKDMFEKLYNLCRKSESDISICSIYRELNGDIVHIKREELVKEMDNIEAMKQLFTGKYFRFAVWAKLYKKHCFNDIRYPEDRRLDDLPTTYKVVSKANKVVYTNYTGYIYVWRDNSILTSTYNEKKLDVFLGWDEIIAFMNENYPQLSEEYMSCFVYYSMDHVYKILNQVKDPGEKEMYILFIQQYIRKYYKKILKNTRLSLKYKYLITLINYDVKFLFLNNKLKKIVSIGN</sequence>
<comment type="similarity">
    <text evidence="1">Belongs to the glycosyltransferase 2 family.</text>
</comment>
<evidence type="ECO:0000259" key="4">
    <source>
        <dbReference type="Pfam" id="PF00535"/>
    </source>
</evidence>
<dbReference type="InterPro" id="IPR029044">
    <property type="entry name" value="Nucleotide-diphossugar_trans"/>
</dbReference>
<dbReference type="PANTHER" id="PTHR22916:SF51">
    <property type="entry name" value="GLYCOSYLTRANSFERASE EPSH-RELATED"/>
    <property type="match status" value="1"/>
</dbReference>
<proteinExistence type="inferred from homology"/>
<evidence type="ECO:0000256" key="3">
    <source>
        <dbReference type="ARBA" id="ARBA00022679"/>
    </source>
</evidence>
<dbReference type="CDD" id="cd00761">
    <property type="entry name" value="Glyco_tranf_GTA_type"/>
    <property type="match status" value="1"/>
</dbReference>
<name>A0ABW3LS32_9BACI</name>
<dbReference type="RefSeq" id="WP_390364874.1">
    <property type="nucleotide sequence ID" value="NZ_JBHTKJ010000074.1"/>
</dbReference>
<dbReference type="InterPro" id="IPR001173">
    <property type="entry name" value="Glyco_trans_2-like"/>
</dbReference>
<dbReference type="Proteomes" id="UP001597040">
    <property type="component" value="Unassembled WGS sequence"/>
</dbReference>
<comment type="caution">
    <text evidence="5">The sequence shown here is derived from an EMBL/GenBank/DDBJ whole genome shotgun (WGS) entry which is preliminary data.</text>
</comment>
<dbReference type="PANTHER" id="PTHR22916">
    <property type="entry name" value="GLYCOSYLTRANSFERASE"/>
    <property type="match status" value="1"/>
</dbReference>
<keyword evidence="6" id="KW-1185">Reference proteome</keyword>
<dbReference type="Gene3D" id="3.90.550.10">
    <property type="entry name" value="Spore Coat Polysaccharide Biosynthesis Protein SpsA, Chain A"/>
    <property type="match status" value="1"/>
</dbReference>
<reference evidence="6" key="1">
    <citation type="journal article" date="2019" name="Int. J. Syst. Evol. Microbiol.">
        <title>The Global Catalogue of Microorganisms (GCM) 10K type strain sequencing project: providing services to taxonomists for standard genome sequencing and annotation.</title>
        <authorList>
            <consortium name="The Broad Institute Genomics Platform"/>
            <consortium name="The Broad Institute Genome Sequencing Center for Infectious Disease"/>
            <person name="Wu L."/>
            <person name="Ma J."/>
        </authorList>
    </citation>
    <scope>NUCLEOTIDE SEQUENCE [LARGE SCALE GENOMIC DNA]</scope>
    <source>
        <strain evidence="6">CCUG 56754</strain>
    </source>
</reference>
<keyword evidence="3" id="KW-0808">Transferase</keyword>
<gene>
    <name evidence="5" type="ORF">ACFQ3N_19850</name>
</gene>
<dbReference type="EMBL" id="JBHTKJ010000074">
    <property type="protein sequence ID" value="MFD1040618.1"/>
    <property type="molecule type" value="Genomic_DNA"/>
</dbReference>
<evidence type="ECO:0000313" key="6">
    <source>
        <dbReference type="Proteomes" id="UP001597040"/>
    </source>
</evidence>
<evidence type="ECO:0000256" key="2">
    <source>
        <dbReference type="ARBA" id="ARBA00022676"/>
    </source>
</evidence>